<dbReference type="EMBL" id="DF237024">
    <property type="protein sequence ID" value="GAQ81265.1"/>
    <property type="molecule type" value="Genomic_DNA"/>
</dbReference>
<organism evidence="2 3">
    <name type="scientific">Klebsormidium nitens</name>
    <name type="common">Green alga</name>
    <name type="synonym">Ulothrix nitens</name>
    <dbReference type="NCBI Taxonomy" id="105231"/>
    <lineage>
        <taxon>Eukaryota</taxon>
        <taxon>Viridiplantae</taxon>
        <taxon>Streptophyta</taxon>
        <taxon>Klebsormidiophyceae</taxon>
        <taxon>Klebsormidiales</taxon>
        <taxon>Klebsormidiaceae</taxon>
        <taxon>Klebsormidium</taxon>
    </lineage>
</organism>
<evidence type="ECO:0000313" key="3">
    <source>
        <dbReference type="Proteomes" id="UP000054558"/>
    </source>
</evidence>
<name>A0A0U9HJ42_KLENI</name>
<protein>
    <submittedName>
        <fullName evidence="2">Uncharacterized protein</fullName>
    </submittedName>
</protein>
<accession>A0A0U9HJ42</accession>
<proteinExistence type="predicted"/>
<evidence type="ECO:0000256" key="1">
    <source>
        <dbReference type="SAM" id="MobiDB-lite"/>
    </source>
</evidence>
<sequence>MFRLSFSYQRAERSRRRHHRGNKAAAAASLALRRWHRRGAGQNGTLEVDTWRTGATKLGAWRRAAELPPRSKSLLPASLYHSGDHGLARRGNWSPEAVLGRACFLRRDRSERPTPIADVSSYVTPRVRAAAEALKQGRGCDTCPFQRLCRQLIRSIWTACWLRTEAGGGDRQCSRSGATCTPAPPMNSRRKGTGDNGIWLCQERKRKG</sequence>
<dbReference type="Proteomes" id="UP000054558">
    <property type="component" value="Unassembled WGS sequence"/>
</dbReference>
<keyword evidence="3" id="KW-1185">Reference proteome</keyword>
<reference evidence="2 3" key="1">
    <citation type="journal article" date="2014" name="Nat. Commun.">
        <title>Klebsormidium flaccidum genome reveals primary factors for plant terrestrial adaptation.</title>
        <authorList>
            <person name="Hori K."/>
            <person name="Maruyama F."/>
            <person name="Fujisawa T."/>
            <person name="Togashi T."/>
            <person name="Yamamoto N."/>
            <person name="Seo M."/>
            <person name="Sato S."/>
            <person name="Yamada T."/>
            <person name="Mori H."/>
            <person name="Tajima N."/>
            <person name="Moriyama T."/>
            <person name="Ikeuchi M."/>
            <person name="Watanabe M."/>
            <person name="Wada H."/>
            <person name="Kobayashi K."/>
            <person name="Saito M."/>
            <person name="Masuda T."/>
            <person name="Sasaki-Sekimoto Y."/>
            <person name="Mashiguchi K."/>
            <person name="Awai K."/>
            <person name="Shimojima M."/>
            <person name="Masuda S."/>
            <person name="Iwai M."/>
            <person name="Nobusawa T."/>
            <person name="Narise T."/>
            <person name="Kondo S."/>
            <person name="Saito H."/>
            <person name="Sato R."/>
            <person name="Murakawa M."/>
            <person name="Ihara Y."/>
            <person name="Oshima-Yamada Y."/>
            <person name="Ohtaka K."/>
            <person name="Satoh M."/>
            <person name="Sonobe K."/>
            <person name="Ishii M."/>
            <person name="Ohtani R."/>
            <person name="Kanamori-Sato M."/>
            <person name="Honoki R."/>
            <person name="Miyazaki D."/>
            <person name="Mochizuki H."/>
            <person name="Umetsu J."/>
            <person name="Higashi K."/>
            <person name="Shibata D."/>
            <person name="Kamiya Y."/>
            <person name="Sato N."/>
            <person name="Nakamura Y."/>
            <person name="Tabata S."/>
            <person name="Ida S."/>
            <person name="Kurokawa K."/>
            <person name="Ohta H."/>
        </authorList>
    </citation>
    <scope>NUCLEOTIDE SEQUENCE [LARGE SCALE GENOMIC DNA]</scope>
    <source>
        <strain evidence="2 3">NIES-2285</strain>
    </source>
</reference>
<dbReference type="AlphaFoldDB" id="A0A0U9HJ42"/>
<evidence type="ECO:0000313" key="2">
    <source>
        <dbReference type="EMBL" id="GAQ81265.1"/>
    </source>
</evidence>
<feature type="region of interest" description="Disordered" evidence="1">
    <location>
        <begin position="167"/>
        <end position="194"/>
    </location>
</feature>
<gene>
    <name evidence="2" type="ORF">KFL_000750330</name>
</gene>